<evidence type="ECO:0000313" key="10">
    <source>
        <dbReference type="Proteomes" id="UP000273083"/>
    </source>
</evidence>
<dbReference type="NCBIfam" id="TIGR00795">
    <property type="entry name" value="lctP"/>
    <property type="match status" value="1"/>
</dbReference>
<feature type="transmembrane region" description="Helical" evidence="8">
    <location>
        <begin position="329"/>
        <end position="349"/>
    </location>
</feature>
<dbReference type="GO" id="GO:0005886">
    <property type="term" value="C:plasma membrane"/>
    <property type="evidence" value="ECO:0007669"/>
    <property type="project" value="UniProtKB-SubCell"/>
</dbReference>
<comment type="subcellular location">
    <subcellularLocation>
        <location evidence="1 8">Cell membrane</location>
        <topology evidence="1 8">Multi-pass membrane protein</topology>
    </subcellularLocation>
</comment>
<comment type="function">
    <text evidence="8">Uptake of L-lactate across the membrane. Can also transport D-lactate and glycolate.</text>
</comment>
<dbReference type="GO" id="GO:0015129">
    <property type="term" value="F:lactate transmembrane transporter activity"/>
    <property type="evidence" value="ECO:0007669"/>
    <property type="project" value="UniProtKB-UniRule"/>
</dbReference>
<evidence type="ECO:0000256" key="8">
    <source>
        <dbReference type="RuleBase" id="RU365092"/>
    </source>
</evidence>
<evidence type="ECO:0000313" key="9">
    <source>
        <dbReference type="EMBL" id="ROR27302.1"/>
    </source>
</evidence>
<comment type="similarity">
    <text evidence="2 8">Belongs to the lactate permease family.</text>
</comment>
<evidence type="ECO:0000256" key="5">
    <source>
        <dbReference type="ARBA" id="ARBA00022692"/>
    </source>
</evidence>
<dbReference type="Pfam" id="PF02652">
    <property type="entry name" value="Lactate_perm"/>
    <property type="match status" value="1"/>
</dbReference>
<feature type="transmembrane region" description="Helical" evidence="8">
    <location>
        <begin position="584"/>
        <end position="603"/>
    </location>
</feature>
<evidence type="ECO:0000256" key="6">
    <source>
        <dbReference type="ARBA" id="ARBA00022989"/>
    </source>
</evidence>
<evidence type="ECO:0000256" key="7">
    <source>
        <dbReference type="ARBA" id="ARBA00023136"/>
    </source>
</evidence>
<keyword evidence="6 8" id="KW-1133">Transmembrane helix</keyword>
<feature type="transmembrane region" description="Helical" evidence="8">
    <location>
        <begin position="274"/>
        <end position="292"/>
    </location>
</feature>
<dbReference type="GO" id="GO:0015295">
    <property type="term" value="F:solute:proton symporter activity"/>
    <property type="evidence" value="ECO:0007669"/>
    <property type="project" value="TreeGrafter"/>
</dbReference>
<protein>
    <recommendedName>
        <fullName evidence="8">L-lactate permease</fullName>
    </recommendedName>
</protein>
<keyword evidence="4 8" id="KW-1003">Cell membrane</keyword>
<evidence type="ECO:0000256" key="4">
    <source>
        <dbReference type="ARBA" id="ARBA00022475"/>
    </source>
</evidence>
<evidence type="ECO:0000256" key="1">
    <source>
        <dbReference type="ARBA" id="ARBA00004651"/>
    </source>
</evidence>
<dbReference type="PANTHER" id="PTHR30003:SF0">
    <property type="entry name" value="GLYCOLATE PERMEASE GLCA-RELATED"/>
    <property type="match status" value="1"/>
</dbReference>
<proteinExistence type="inferred from homology"/>
<comment type="caution">
    <text evidence="9">The sequence shown here is derived from an EMBL/GenBank/DDBJ whole genome shotgun (WGS) entry which is preliminary data.</text>
</comment>
<evidence type="ECO:0000256" key="2">
    <source>
        <dbReference type="ARBA" id="ARBA00010100"/>
    </source>
</evidence>
<feature type="transmembrane region" description="Helical" evidence="8">
    <location>
        <begin position="93"/>
        <end position="114"/>
    </location>
</feature>
<keyword evidence="3 8" id="KW-0813">Transport</keyword>
<dbReference type="Proteomes" id="UP000273083">
    <property type="component" value="Unassembled WGS sequence"/>
</dbReference>
<keyword evidence="7 8" id="KW-0472">Membrane</keyword>
<dbReference type="EMBL" id="RJVG01000007">
    <property type="protein sequence ID" value="ROR27302.1"/>
    <property type="molecule type" value="Genomic_DNA"/>
</dbReference>
<feature type="transmembrane region" description="Helical" evidence="8">
    <location>
        <begin position="418"/>
        <end position="439"/>
    </location>
</feature>
<accession>A0A3N1XQD7</accession>
<organism evidence="9 10">
    <name type="scientific">Mobilisporobacter senegalensis</name>
    <dbReference type="NCBI Taxonomy" id="1329262"/>
    <lineage>
        <taxon>Bacteria</taxon>
        <taxon>Bacillati</taxon>
        <taxon>Bacillota</taxon>
        <taxon>Clostridia</taxon>
        <taxon>Lachnospirales</taxon>
        <taxon>Lachnospiraceae</taxon>
        <taxon>Mobilisporobacter</taxon>
    </lineage>
</organism>
<dbReference type="AlphaFoldDB" id="A0A3N1XQD7"/>
<keyword evidence="10" id="KW-1185">Reference proteome</keyword>
<feature type="transmembrane region" description="Helical" evidence="8">
    <location>
        <begin position="451"/>
        <end position="473"/>
    </location>
</feature>
<dbReference type="PANTHER" id="PTHR30003">
    <property type="entry name" value="L-LACTATE PERMEASE"/>
    <property type="match status" value="1"/>
</dbReference>
<gene>
    <name evidence="9" type="ORF">EDD66_107216</name>
</gene>
<keyword evidence="5 8" id="KW-0812">Transmembrane</keyword>
<feature type="transmembrane region" description="Helical" evidence="8">
    <location>
        <begin position="121"/>
        <end position="140"/>
    </location>
</feature>
<feature type="transmembrane region" description="Helical" evidence="8">
    <location>
        <begin position="195"/>
        <end position="220"/>
    </location>
</feature>
<reference evidence="9 10" key="1">
    <citation type="submission" date="2018-11" db="EMBL/GenBank/DDBJ databases">
        <title>Genomic Encyclopedia of Type Strains, Phase IV (KMG-IV): sequencing the most valuable type-strain genomes for metagenomic binning, comparative biology and taxonomic classification.</title>
        <authorList>
            <person name="Goeker M."/>
        </authorList>
    </citation>
    <scope>NUCLEOTIDE SEQUENCE [LARGE SCALE GENOMIC DNA]</scope>
    <source>
        <strain evidence="9 10">DSM 26537</strain>
    </source>
</reference>
<evidence type="ECO:0000256" key="3">
    <source>
        <dbReference type="ARBA" id="ARBA00022448"/>
    </source>
</evidence>
<name>A0A3N1XQD7_9FIRM</name>
<sequence>MIHIFVISYKGLVKKVSFIDGLVKGKYNKITNWSYQSKKRLEERWGVALGEMQLPSFYLNWSYQFSESRDRHLEWNSNKKPCRARRWEPTMNMTLLFVLALLPIIWLIVALTALKIPGFKACSIALGIAYVLAVAVWKMPLFDSITAIAEGAALALWPIIIVIIAAIFTYNVCVATGQMEVIKKMLASVTKDKRVLVLIIAWGFGGFMEGMAGFGTAVAIPASMLWGLGFDPVFAAIVCLIANATPTAFGSIGIPTTTLAKITGLNVIGLSTNTVILLIPLIILTPFILVYLTGKSKKALKGVGIITLISGLSFIIPEYLVAKFLGAELPVVIGSVCSMLCTVLAAKVFGKGDINKEYCLEANNNNHSVTKKEAFVAWSPFILIFIFLLATSKLIGPFNDLLSTVKTSVNIYTGKDAAAYTFSWLATPGLWIILAAFIGGKIQGANMKEMFVIFYKTIIQMMKTVITIIAIMATAKLMGYSGMIASISLMFVTVTGSFYPFFAPLLGSIGTFVTGSGTSASVLFGGLQAETSTALNLNQAWIAASNTAGAITAKMISPQSIAVAVAAVSLQGKESVLLKGTFKYYLLFLSIVGIFTYIGAQFLV</sequence>
<dbReference type="InterPro" id="IPR003804">
    <property type="entry name" value="Lactate_perm"/>
</dbReference>
<feature type="transmembrane region" description="Helical" evidence="8">
    <location>
        <begin position="375"/>
        <end position="398"/>
    </location>
</feature>
<feature type="transmembrane region" description="Helical" evidence="8">
    <location>
        <begin position="479"/>
        <end position="502"/>
    </location>
</feature>
<feature type="transmembrane region" description="Helical" evidence="8">
    <location>
        <begin position="152"/>
        <end position="174"/>
    </location>
</feature>